<name>T1HV08_RHOPR</name>
<dbReference type="InterPro" id="IPR000408">
    <property type="entry name" value="Reg_chr_condens"/>
</dbReference>
<proteinExistence type="predicted"/>
<dbReference type="VEuPathDB" id="VectorBase:RPRC007878"/>
<evidence type="ECO:0000313" key="2">
    <source>
        <dbReference type="Proteomes" id="UP000015103"/>
    </source>
</evidence>
<evidence type="ECO:0000313" key="1">
    <source>
        <dbReference type="EnsemblMetazoa" id="RPRC007878-PA"/>
    </source>
</evidence>
<dbReference type="HOGENOM" id="CLU_1221026_0_0_1"/>
<dbReference type="Proteomes" id="UP000015103">
    <property type="component" value="Unassembled WGS sequence"/>
</dbReference>
<dbReference type="STRING" id="13249.T1HV08"/>
<accession>T1HV08</accession>
<dbReference type="Pfam" id="PF00415">
    <property type="entry name" value="RCC1"/>
    <property type="match status" value="1"/>
</dbReference>
<dbReference type="InParanoid" id="T1HV08"/>
<dbReference type="Gene3D" id="2.130.10.30">
    <property type="entry name" value="Regulator of chromosome condensation 1/beta-lactamase-inhibitor protein II"/>
    <property type="match status" value="1"/>
</dbReference>
<reference evidence="1" key="1">
    <citation type="submission" date="2015-05" db="UniProtKB">
        <authorList>
            <consortium name="EnsemblMetazoa"/>
        </authorList>
    </citation>
    <scope>IDENTIFICATION</scope>
</reference>
<sequence length="227" mass="25241">MLVYTWGEGKEGQLAHNDCPEYLDEPQLVENIISKSITLCFPQELKLLDKMVPKSIISGPDALAVVTMCGKLSCCGNNNYNRLGLNHDLFGFRIMVACGPTYTVCGILENALYFWGTRFTKGIENLDKSSPFSVTTLESQIVTSPQQILVLYASEKQIKNGEIVTINSVHPLWHCILVVVDTTVPLANSQVKKQTDEMTSNFPNEDDTLGPVGIEYFKAAIFPFRID</sequence>
<keyword evidence="2" id="KW-1185">Reference proteome</keyword>
<dbReference type="EnsemblMetazoa" id="RPRC007878-RA">
    <property type="protein sequence ID" value="RPRC007878-PA"/>
    <property type="gene ID" value="RPRC007878"/>
</dbReference>
<dbReference type="SUPFAM" id="SSF50985">
    <property type="entry name" value="RCC1/BLIP-II"/>
    <property type="match status" value="1"/>
</dbReference>
<dbReference type="InterPro" id="IPR009091">
    <property type="entry name" value="RCC1/BLIP-II"/>
</dbReference>
<dbReference type="EMBL" id="ACPB03002122">
    <property type="status" value="NOT_ANNOTATED_CDS"/>
    <property type="molecule type" value="Genomic_DNA"/>
</dbReference>
<organism evidence="1 2">
    <name type="scientific">Rhodnius prolixus</name>
    <name type="common">Triatomid bug</name>
    <dbReference type="NCBI Taxonomy" id="13249"/>
    <lineage>
        <taxon>Eukaryota</taxon>
        <taxon>Metazoa</taxon>
        <taxon>Ecdysozoa</taxon>
        <taxon>Arthropoda</taxon>
        <taxon>Hexapoda</taxon>
        <taxon>Insecta</taxon>
        <taxon>Pterygota</taxon>
        <taxon>Neoptera</taxon>
        <taxon>Paraneoptera</taxon>
        <taxon>Hemiptera</taxon>
        <taxon>Heteroptera</taxon>
        <taxon>Panheteroptera</taxon>
        <taxon>Cimicomorpha</taxon>
        <taxon>Reduviidae</taxon>
        <taxon>Triatominae</taxon>
        <taxon>Rhodnius</taxon>
    </lineage>
</organism>
<dbReference type="AlphaFoldDB" id="T1HV08"/>
<protein>
    <submittedName>
        <fullName evidence="1">Uncharacterized protein</fullName>
    </submittedName>
</protein>